<dbReference type="InterPro" id="IPR013538">
    <property type="entry name" value="ASHA1/2-like_C"/>
</dbReference>
<keyword evidence="4" id="KW-1185">Reference proteome</keyword>
<dbReference type="SUPFAM" id="SSF55961">
    <property type="entry name" value="Bet v1-like"/>
    <property type="match status" value="1"/>
</dbReference>
<dbReference type="AlphaFoldDB" id="A0A6I3KIN9"/>
<evidence type="ECO:0000256" key="1">
    <source>
        <dbReference type="ARBA" id="ARBA00006817"/>
    </source>
</evidence>
<comment type="similarity">
    <text evidence="1">Belongs to the AHA1 family.</text>
</comment>
<dbReference type="EMBL" id="WMBQ01000001">
    <property type="protein sequence ID" value="MTD93790.1"/>
    <property type="molecule type" value="Genomic_DNA"/>
</dbReference>
<organism evidence="3 4">
    <name type="scientific">Hyphomicrobium album</name>
    <dbReference type="NCBI Taxonomy" id="2665159"/>
    <lineage>
        <taxon>Bacteria</taxon>
        <taxon>Pseudomonadati</taxon>
        <taxon>Pseudomonadota</taxon>
        <taxon>Alphaproteobacteria</taxon>
        <taxon>Hyphomicrobiales</taxon>
        <taxon>Hyphomicrobiaceae</taxon>
        <taxon>Hyphomicrobium</taxon>
    </lineage>
</organism>
<proteinExistence type="inferred from homology"/>
<dbReference type="Proteomes" id="UP000440694">
    <property type="component" value="Unassembled WGS sequence"/>
</dbReference>
<sequence length="165" mass="18635">MPSSKSTVAALDEEPFVAHGSFSIERTYPASPERVFDAFRDPVKKRRWFAEGVAWKVFQFDVDFRVGGSETSRFSFRDGPEITNDTQYQDIIDNRRIVITYRMTIGGKPLSVSLATMEFFPEGKGTRVTYTEQGAYFDSADSIPGREHGCTALLARLADELEKFP</sequence>
<gene>
    <name evidence="3" type="ORF">GIW81_05515</name>
</gene>
<dbReference type="RefSeq" id="WP_154738296.1">
    <property type="nucleotide sequence ID" value="NZ_WMBQ01000001.1"/>
</dbReference>
<evidence type="ECO:0000313" key="3">
    <source>
        <dbReference type="EMBL" id="MTD93790.1"/>
    </source>
</evidence>
<dbReference type="CDD" id="cd08900">
    <property type="entry name" value="SRPBCC_CalC_Aha1-like_7"/>
    <property type="match status" value="1"/>
</dbReference>
<evidence type="ECO:0000259" key="2">
    <source>
        <dbReference type="Pfam" id="PF08327"/>
    </source>
</evidence>
<dbReference type="Gene3D" id="3.30.530.20">
    <property type="match status" value="1"/>
</dbReference>
<protein>
    <submittedName>
        <fullName evidence="3">Polyketide cyclase</fullName>
    </submittedName>
</protein>
<feature type="domain" description="Activator of Hsp90 ATPase homologue 1/2-like C-terminal" evidence="2">
    <location>
        <begin position="30"/>
        <end position="162"/>
    </location>
</feature>
<name>A0A6I3KIN9_9HYPH</name>
<dbReference type="Pfam" id="PF08327">
    <property type="entry name" value="AHSA1"/>
    <property type="match status" value="1"/>
</dbReference>
<accession>A0A6I3KIN9</accession>
<evidence type="ECO:0000313" key="4">
    <source>
        <dbReference type="Proteomes" id="UP000440694"/>
    </source>
</evidence>
<reference evidence="3 4" key="1">
    <citation type="submission" date="2019-11" db="EMBL/GenBank/DDBJ databases">
        <title>Identification of a novel strain.</title>
        <authorList>
            <person name="Xu Q."/>
            <person name="Wang G."/>
        </authorList>
    </citation>
    <scope>NUCLEOTIDE SEQUENCE [LARGE SCALE GENOMIC DNA]</scope>
    <source>
        <strain evidence="4">xq</strain>
    </source>
</reference>
<comment type="caution">
    <text evidence="3">The sequence shown here is derived from an EMBL/GenBank/DDBJ whole genome shotgun (WGS) entry which is preliminary data.</text>
</comment>
<dbReference type="InterPro" id="IPR023393">
    <property type="entry name" value="START-like_dom_sf"/>
</dbReference>